<dbReference type="InterPro" id="IPR016024">
    <property type="entry name" value="ARM-type_fold"/>
</dbReference>
<dbReference type="SUPFAM" id="SSF48371">
    <property type="entry name" value="ARM repeat"/>
    <property type="match status" value="1"/>
</dbReference>
<evidence type="ECO:0000313" key="2">
    <source>
        <dbReference type="Proteomes" id="UP000190065"/>
    </source>
</evidence>
<reference evidence="1 2" key="1">
    <citation type="submission" date="2017-02" db="EMBL/GenBank/DDBJ databases">
        <authorList>
            <person name="Peterson S.W."/>
        </authorList>
    </citation>
    <scope>NUCLEOTIDE SEQUENCE [LARGE SCALE GENOMIC DNA]</scope>
    <source>
        <strain evidence="1 2">ATCC 43324</strain>
    </source>
</reference>
<proteinExistence type="predicted"/>
<dbReference type="STRING" id="28136.SAMN02745202_01172"/>
<dbReference type="AlphaFoldDB" id="A0A1T4NRV6"/>
<dbReference type="Gene3D" id="1.25.10.90">
    <property type="match status" value="1"/>
</dbReference>
<protein>
    <submittedName>
        <fullName evidence="1">DNA alkylation repair enzyme</fullName>
    </submittedName>
</protein>
<dbReference type="PANTHER" id="PTHR41291:SF1">
    <property type="entry name" value="DNA ALKYLATION REPAIR PROTEIN"/>
    <property type="match status" value="1"/>
</dbReference>
<name>A0A1T4NRV6_9BACT</name>
<dbReference type="InterPro" id="IPR014825">
    <property type="entry name" value="DNA_alkylation"/>
</dbReference>
<gene>
    <name evidence="1" type="ORF">SAMN02745202_01172</name>
</gene>
<accession>A0A1T4NRV6</accession>
<dbReference type="PANTHER" id="PTHR41291">
    <property type="entry name" value="DNA ALKYLATION REPAIR PROTEIN"/>
    <property type="match status" value="1"/>
</dbReference>
<dbReference type="Proteomes" id="UP000190065">
    <property type="component" value="Unassembled WGS sequence"/>
</dbReference>
<organism evidence="1 2">
    <name type="scientific">Segatella oulorum</name>
    <dbReference type="NCBI Taxonomy" id="28136"/>
    <lineage>
        <taxon>Bacteria</taxon>
        <taxon>Pseudomonadati</taxon>
        <taxon>Bacteroidota</taxon>
        <taxon>Bacteroidia</taxon>
        <taxon>Bacteroidales</taxon>
        <taxon>Prevotellaceae</taxon>
        <taxon>Segatella</taxon>
    </lineage>
</organism>
<dbReference type="Pfam" id="PF08713">
    <property type="entry name" value="DNA_alkylation"/>
    <property type="match status" value="1"/>
</dbReference>
<sequence length="202" mass="23430">MNTAEALREIKQSFRLYMNGPAAQSMRQKGLNYKLIWGVSLTDLKEIAKEYAPNAELAQALFQEPIRECKILSILLMPIKDLQEHTAEVWMNQIETQELAEIFVLHLLQHEPYANMLVWRWMESNRPLTLLCSFNLVGRLFTQDVLPTEAQCESFIHAAQQALLTNDISLQHTVANAILSLYEADEKFAETMRRHFPQIVEW</sequence>
<dbReference type="RefSeq" id="WP_025070358.1">
    <property type="nucleotide sequence ID" value="NZ_FUXK01000011.1"/>
</dbReference>
<dbReference type="EMBL" id="FUXK01000011">
    <property type="protein sequence ID" value="SJZ81912.1"/>
    <property type="molecule type" value="Genomic_DNA"/>
</dbReference>
<evidence type="ECO:0000313" key="1">
    <source>
        <dbReference type="EMBL" id="SJZ81912.1"/>
    </source>
</evidence>